<dbReference type="STRING" id="767452.AVL62_14705"/>
<evidence type="ECO:0000256" key="1">
    <source>
        <dbReference type="SAM" id="MobiDB-lite"/>
    </source>
</evidence>
<evidence type="ECO:0000313" key="3">
    <source>
        <dbReference type="Proteomes" id="UP000054837"/>
    </source>
</evidence>
<feature type="compositionally biased region" description="Pro residues" evidence="1">
    <location>
        <begin position="134"/>
        <end position="143"/>
    </location>
</feature>
<protein>
    <recommendedName>
        <fullName evidence="4">FHA domain-containing protein</fullName>
    </recommendedName>
</protein>
<accession>A0A0W8I4B1</accession>
<organism evidence="2 3">
    <name type="scientific">Serinicoccus chungangensis</name>
    <dbReference type="NCBI Taxonomy" id="767452"/>
    <lineage>
        <taxon>Bacteria</taxon>
        <taxon>Bacillati</taxon>
        <taxon>Actinomycetota</taxon>
        <taxon>Actinomycetes</taxon>
        <taxon>Micrococcales</taxon>
        <taxon>Ornithinimicrobiaceae</taxon>
        <taxon>Serinicoccus</taxon>
    </lineage>
</organism>
<dbReference type="EMBL" id="LQBL01000029">
    <property type="protein sequence ID" value="KUG52818.1"/>
    <property type="molecule type" value="Genomic_DNA"/>
</dbReference>
<evidence type="ECO:0000313" key="2">
    <source>
        <dbReference type="EMBL" id="KUG52818.1"/>
    </source>
</evidence>
<comment type="caution">
    <text evidence="2">The sequence shown here is derived from an EMBL/GenBank/DDBJ whole genome shotgun (WGS) entry which is preliminary data.</text>
</comment>
<feature type="region of interest" description="Disordered" evidence="1">
    <location>
        <begin position="266"/>
        <end position="292"/>
    </location>
</feature>
<proteinExistence type="predicted"/>
<dbReference type="Proteomes" id="UP000054837">
    <property type="component" value="Unassembled WGS sequence"/>
</dbReference>
<dbReference type="AlphaFoldDB" id="A0A0W8I4B1"/>
<reference evidence="2 3" key="1">
    <citation type="submission" date="2015-12" db="EMBL/GenBank/DDBJ databases">
        <title>Serinicoccus chungangenesis strain CD08_5 genome sequencing and assembly.</title>
        <authorList>
            <person name="Chander A.M."/>
            <person name="Kaur G."/>
            <person name="Nair G.R."/>
            <person name="Dhawan D.K."/>
            <person name="Kochhar R.K."/>
            <person name="Mayilraj S."/>
            <person name="Bhadada S.K."/>
        </authorList>
    </citation>
    <scope>NUCLEOTIDE SEQUENCE [LARGE SCALE GENOMIC DNA]</scope>
    <source>
        <strain evidence="2 3">CD08_5</strain>
    </source>
</reference>
<feature type="compositionally biased region" description="Basic and acidic residues" evidence="1">
    <location>
        <begin position="274"/>
        <end position="292"/>
    </location>
</feature>
<name>A0A0W8I4B1_9MICO</name>
<gene>
    <name evidence="2" type="ORF">AVL62_14705</name>
</gene>
<dbReference type="SUPFAM" id="SSF49879">
    <property type="entry name" value="SMAD/FHA domain"/>
    <property type="match status" value="1"/>
</dbReference>
<dbReference type="CDD" id="cd00060">
    <property type="entry name" value="FHA"/>
    <property type="match status" value="1"/>
</dbReference>
<evidence type="ECO:0008006" key="4">
    <source>
        <dbReference type="Google" id="ProtNLM"/>
    </source>
</evidence>
<keyword evidence="3" id="KW-1185">Reference proteome</keyword>
<sequence length="292" mass="31264">MVEQLRVEADLTLTVSPSPSDGSQDDGLTAHIRGDGAQIEVTLDRLVGLPLGMGRRQAADLASDVGTLAAEAGLTVVVSGPDGPVLALGDVRSRFLDRAVTGSRHVAVRDRRAALRMLRRSGEAGPSLADLTPPGTPWPPVPVVPSQRRRRVTTTHDPLGRGDPRLVYYLPPGPEQGSPRETAYLRRGTTTIGSDPGSDVVVPGLAAHHAEVRRDPSVDEYLVHAVDGDVSVAGAVVGEGVVLRTGATVTCGDQRFVYVREEFADHGRPYGGREGGEFSRQRPQRRPDRYER</sequence>
<feature type="region of interest" description="Disordered" evidence="1">
    <location>
        <begin position="124"/>
        <end position="166"/>
    </location>
</feature>
<dbReference type="Gene3D" id="2.60.200.20">
    <property type="match status" value="1"/>
</dbReference>
<dbReference type="InterPro" id="IPR008984">
    <property type="entry name" value="SMAD_FHA_dom_sf"/>
</dbReference>
<dbReference type="RefSeq" id="WP_058891892.1">
    <property type="nucleotide sequence ID" value="NZ_LQBL01000029.1"/>
</dbReference>